<accession>A0ABT6MSM1</accession>
<keyword evidence="5" id="KW-1185">Reference proteome</keyword>
<proteinExistence type="predicted"/>
<feature type="region of interest" description="Disordered" evidence="2">
    <location>
        <begin position="533"/>
        <end position="565"/>
    </location>
</feature>
<dbReference type="PROSITE" id="PS50122">
    <property type="entry name" value="CHEB"/>
    <property type="match status" value="1"/>
</dbReference>
<organism evidence="4 5">
    <name type="scientific">Luteimonas composti</name>
    <dbReference type="NCBI Taxonomy" id="398257"/>
    <lineage>
        <taxon>Bacteria</taxon>
        <taxon>Pseudomonadati</taxon>
        <taxon>Pseudomonadota</taxon>
        <taxon>Gammaproteobacteria</taxon>
        <taxon>Lysobacterales</taxon>
        <taxon>Lysobacteraceae</taxon>
        <taxon>Luteimonas</taxon>
    </lineage>
</organism>
<gene>
    <name evidence="4" type="ORF">QF205_11155</name>
</gene>
<reference evidence="4" key="2">
    <citation type="submission" date="2023-04" db="EMBL/GenBank/DDBJ databases">
        <authorList>
            <person name="Sun J.-Q."/>
        </authorList>
    </citation>
    <scope>NUCLEOTIDE SEQUENCE</scope>
    <source>
        <strain evidence="4">CC-YY355</strain>
    </source>
</reference>
<dbReference type="Gene3D" id="3.40.50.180">
    <property type="entry name" value="Methylesterase CheB, C-terminal domain"/>
    <property type="match status" value="1"/>
</dbReference>
<evidence type="ECO:0000256" key="1">
    <source>
        <dbReference type="PROSITE-ProRule" id="PRU00050"/>
    </source>
</evidence>
<feature type="domain" description="CheB-type methylesterase" evidence="3">
    <location>
        <begin position="380"/>
        <end position="458"/>
    </location>
</feature>
<dbReference type="Proteomes" id="UP001160550">
    <property type="component" value="Unassembled WGS sequence"/>
</dbReference>
<dbReference type="InterPro" id="IPR000673">
    <property type="entry name" value="Sig_transdc_resp-reg_Me-estase"/>
</dbReference>
<dbReference type="InterPro" id="IPR035909">
    <property type="entry name" value="CheB_C"/>
</dbReference>
<sequence>MAASEATPRVALLARAGEACERIAQALRDAGAELVLVADPMQAGSDEVRRAQPQAVLVALEPAIEDAIERYEDVLADPAYMVIFEEAEQAAQRSGWDAARWLRHLSAKLHRHDDVLPAGAEPPDEVQLTAEPMPAQSPRVDFDDAIVALTDEAQDRADDVPPDGLEGLHGAAPQGLPTDLELEPLAAPELSAPAADATAAAGEAPVALVLEPALDDNAAIEWGGTPLDLVPDGADGALEATAVSDIPVESDSDMPTLSLDDAGDGLDALAFDPERFSRAGQAEGEAGGIEEFLAAQIARTPDAVQADAAVEAQQAGAAVDADPAPAVTGPRVDFSSLSLVEDDHVPAARAAPAKSAPTFDLESLGAGLSLVDPDSYGHGKRPGLVLIEAGLGGPDAVRQMLAALPAGFSKPILIRLALEGGRYDRLVKQMTRATTAPVEVAESGARAAEGSIYFVPPGLGIRPAGAGWAFEAGETLDPASLPADDSAVVFLSGADVALVPPVAGGQWAGLVLGQTPDDGCYDPAAARAAIEAGASPGSPGELAGQLLARWPATGGNPHTDPDGTP</sequence>
<evidence type="ECO:0000313" key="4">
    <source>
        <dbReference type="EMBL" id="MDH7453621.1"/>
    </source>
</evidence>
<dbReference type="EMBL" id="JARYGX010000021">
    <property type="protein sequence ID" value="MDH7453621.1"/>
    <property type="molecule type" value="Genomic_DNA"/>
</dbReference>
<reference evidence="4" key="1">
    <citation type="journal article" date="2007" name="Int. J. Syst. Evol. Microbiol.">
        <title>Luteimonas composti sp. nov., a moderately thermophilic bacterium isolated from food waste.</title>
        <authorList>
            <person name="Young C.C."/>
            <person name="Kampfer P."/>
            <person name="Chen W.M."/>
            <person name="Yen W.S."/>
            <person name="Arun A.B."/>
            <person name="Lai W.A."/>
            <person name="Shen F.T."/>
            <person name="Rekha P.D."/>
            <person name="Lin K.Y."/>
            <person name="Chou J.H."/>
        </authorList>
    </citation>
    <scope>NUCLEOTIDE SEQUENCE</scope>
    <source>
        <strain evidence="4">CC-YY355</strain>
    </source>
</reference>
<dbReference type="Pfam" id="PF01339">
    <property type="entry name" value="CheB_methylest"/>
    <property type="match status" value="1"/>
</dbReference>
<name>A0ABT6MSM1_9GAMM</name>
<comment type="caution">
    <text evidence="4">The sequence shown here is derived from an EMBL/GenBank/DDBJ whole genome shotgun (WGS) entry which is preliminary data.</text>
</comment>
<feature type="region of interest" description="Disordered" evidence="2">
    <location>
        <begin position="156"/>
        <end position="178"/>
    </location>
</feature>
<evidence type="ECO:0000259" key="3">
    <source>
        <dbReference type="PROSITE" id="PS50122"/>
    </source>
</evidence>
<evidence type="ECO:0000256" key="2">
    <source>
        <dbReference type="SAM" id="MobiDB-lite"/>
    </source>
</evidence>
<protein>
    <submittedName>
        <fullName evidence="4">Chemotaxis protein CheB</fullName>
    </submittedName>
</protein>
<evidence type="ECO:0000313" key="5">
    <source>
        <dbReference type="Proteomes" id="UP001160550"/>
    </source>
</evidence>
<dbReference type="SUPFAM" id="SSF52738">
    <property type="entry name" value="Methylesterase CheB, C-terminal domain"/>
    <property type="match status" value="1"/>
</dbReference>
<dbReference type="RefSeq" id="WP_280942838.1">
    <property type="nucleotide sequence ID" value="NZ_JARYGX010000021.1"/>
</dbReference>
<comment type="caution">
    <text evidence="1">Lacks conserved residue(s) required for the propagation of feature annotation.</text>
</comment>